<dbReference type="Pfam" id="PF08713">
    <property type="entry name" value="DNA_alkylation"/>
    <property type="match status" value="1"/>
</dbReference>
<protein>
    <submittedName>
        <fullName evidence="1">DNA alkylation repair protein</fullName>
    </submittedName>
</protein>
<sequence>MDLKKLSWSNDDYQKFLMELESLSDQKYRERAVKIVPTAYNVLGISMGELKKIGKEISQGSPDAFMEMAGIENYEVVIIQGFVLSNLKLSLPAFEDYCDAYLGKSNSWATCDMVVHFKQVQKFLPEFMTKIKEYLNSDNPWLQRSGLVFLLKFYNTAEYRNEMLDLTTNISSDDYYVQMAQTWLYAAVFPYDQDKIYQIIKHEPKSKVSKLTVRRIKSLRHTTNEEKDVLASLL</sequence>
<dbReference type="InterPro" id="IPR016024">
    <property type="entry name" value="ARM-type_fold"/>
</dbReference>
<accession>A0ABW1RLE2</accession>
<dbReference type="SUPFAM" id="SSF48371">
    <property type="entry name" value="ARM repeat"/>
    <property type="match status" value="1"/>
</dbReference>
<name>A0ABW1RLE2_9LACO</name>
<dbReference type="EMBL" id="JBHSSF010000010">
    <property type="protein sequence ID" value="MFC6175937.1"/>
    <property type="molecule type" value="Genomic_DNA"/>
</dbReference>
<proteinExistence type="predicted"/>
<keyword evidence="2" id="KW-1185">Reference proteome</keyword>
<reference evidence="2" key="1">
    <citation type="journal article" date="2019" name="Int. J. Syst. Evol. Microbiol.">
        <title>The Global Catalogue of Microorganisms (GCM) 10K type strain sequencing project: providing services to taxonomists for standard genome sequencing and annotation.</title>
        <authorList>
            <consortium name="The Broad Institute Genomics Platform"/>
            <consortium name="The Broad Institute Genome Sequencing Center for Infectious Disease"/>
            <person name="Wu L."/>
            <person name="Ma J."/>
        </authorList>
    </citation>
    <scope>NUCLEOTIDE SEQUENCE [LARGE SCALE GENOMIC DNA]</scope>
    <source>
        <strain evidence="2">CCM 8927</strain>
    </source>
</reference>
<dbReference type="InterPro" id="IPR014825">
    <property type="entry name" value="DNA_alkylation"/>
</dbReference>
<dbReference type="PANTHER" id="PTHR34070:SF1">
    <property type="entry name" value="DNA ALKYLATION REPAIR PROTEIN"/>
    <property type="match status" value="1"/>
</dbReference>
<dbReference type="Proteomes" id="UP001596288">
    <property type="component" value="Unassembled WGS sequence"/>
</dbReference>
<evidence type="ECO:0000313" key="1">
    <source>
        <dbReference type="EMBL" id="MFC6175937.1"/>
    </source>
</evidence>
<comment type="caution">
    <text evidence="1">The sequence shown here is derived from an EMBL/GenBank/DDBJ whole genome shotgun (WGS) entry which is preliminary data.</text>
</comment>
<gene>
    <name evidence="1" type="ORF">ACFQAV_03765</name>
</gene>
<evidence type="ECO:0000313" key="2">
    <source>
        <dbReference type="Proteomes" id="UP001596288"/>
    </source>
</evidence>
<dbReference type="Gene3D" id="1.25.10.90">
    <property type="match status" value="1"/>
</dbReference>
<dbReference type="CDD" id="cd06561">
    <property type="entry name" value="AlkD_like"/>
    <property type="match status" value="1"/>
</dbReference>
<organism evidence="1 2">
    <name type="scientific">Companilactobacillus huachuanensis</name>
    <dbReference type="NCBI Taxonomy" id="2559914"/>
    <lineage>
        <taxon>Bacteria</taxon>
        <taxon>Bacillati</taxon>
        <taxon>Bacillota</taxon>
        <taxon>Bacilli</taxon>
        <taxon>Lactobacillales</taxon>
        <taxon>Lactobacillaceae</taxon>
        <taxon>Companilactobacillus</taxon>
    </lineage>
</organism>
<dbReference type="PANTHER" id="PTHR34070">
    <property type="entry name" value="ARMADILLO-TYPE FOLD"/>
    <property type="match status" value="1"/>
</dbReference>